<dbReference type="PANTHER" id="PTHR48051">
    <property type="match status" value="1"/>
</dbReference>
<dbReference type="OrthoDB" id="1517790at2759"/>
<dbReference type="EMBL" id="MU001682">
    <property type="protein sequence ID" value="KAF2456736.1"/>
    <property type="molecule type" value="Genomic_DNA"/>
</dbReference>
<reference evidence="4" key="1">
    <citation type="journal article" date="2020" name="Stud. Mycol.">
        <title>101 Dothideomycetes genomes: a test case for predicting lifestyles and emergence of pathogens.</title>
        <authorList>
            <person name="Haridas S."/>
            <person name="Albert R."/>
            <person name="Binder M."/>
            <person name="Bloem J."/>
            <person name="Labutti K."/>
            <person name="Salamov A."/>
            <person name="Andreopoulos B."/>
            <person name="Baker S."/>
            <person name="Barry K."/>
            <person name="Bills G."/>
            <person name="Bluhm B."/>
            <person name="Cannon C."/>
            <person name="Castanera R."/>
            <person name="Culley D."/>
            <person name="Daum C."/>
            <person name="Ezra D."/>
            <person name="Gonzalez J."/>
            <person name="Henrissat B."/>
            <person name="Kuo A."/>
            <person name="Liang C."/>
            <person name="Lipzen A."/>
            <person name="Lutzoni F."/>
            <person name="Magnuson J."/>
            <person name="Mondo S."/>
            <person name="Nolan M."/>
            <person name="Ohm R."/>
            <person name="Pangilinan J."/>
            <person name="Park H.-J."/>
            <person name="Ramirez L."/>
            <person name="Alfaro M."/>
            <person name="Sun H."/>
            <person name="Tritt A."/>
            <person name="Yoshinaga Y."/>
            <person name="Zwiers L.-H."/>
            <person name="Turgeon B."/>
            <person name="Goodwin S."/>
            <person name="Spatafora J."/>
            <person name="Crous P."/>
            <person name="Grigoriev I."/>
        </authorList>
    </citation>
    <scope>NUCLEOTIDE SEQUENCE</scope>
    <source>
        <strain evidence="4">ATCC 16933</strain>
    </source>
</reference>
<dbReference type="InterPro" id="IPR001611">
    <property type="entry name" value="Leu-rich_rpt"/>
</dbReference>
<dbReference type="InterPro" id="IPR025875">
    <property type="entry name" value="Leu-rich_rpt_4"/>
</dbReference>
<evidence type="ECO:0000256" key="3">
    <source>
        <dbReference type="SAM" id="MobiDB-lite"/>
    </source>
</evidence>
<evidence type="ECO:0000313" key="4">
    <source>
        <dbReference type="EMBL" id="KAF2456736.1"/>
    </source>
</evidence>
<keyword evidence="2" id="KW-0677">Repeat</keyword>
<feature type="region of interest" description="Disordered" evidence="3">
    <location>
        <begin position="1"/>
        <end position="53"/>
    </location>
</feature>
<keyword evidence="1" id="KW-0433">Leucine-rich repeat</keyword>
<keyword evidence="5" id="KW-1185">Reference proteome</keyword>
<evidence type="ECO:0000313" key="5">
    <source>
        <dbReference type="Proteomes" id="UP000799766"/>
    </source>
</evidence>
<proteinExistence type="predicted"/>
<dbReference type="Gene3D" id="3.80.10.10">
    <property type="entry name" value="Ribonuclease Inhibitor"/>
    <property type="match status" value="1"/>
</dbReference>
<accession>A0A6A6NYD5</accession>
<dbReference type="GO" id="GO:0005737">
    <property type="term" value="C:cytoplasm"/>
    <property type="evidence" value="ECO:0007669"/>
    <property type="project" value="TreeGrafter"/>
</dbReference>
<evidence type="ECO:0008006" key="6">
    <source>
        <dbReference type="Google" id="ProtNLM"/>
    </source>
</evidence>
<dbReference type="InterPro" id="IPR003591">
    <property type="entry name" value="Leu-rich_rpt_typical-subtyp"/>
</dbReference>
<organism evidence="4 5">
    <name type="scientific">Lineolata rhizophorae</name>
    <dbReference type="NCBI Taxonomy" id="578093"/>
    <lineage>
        <taxon>Eukaryota</taxon>
        <taxon>Fungi</taxon>
        <taxon>Dikarya</taxon>
        <taxon>Ascomycota</taxon>
        <taxon>Pezizomycotina</taxon>
        <taxon>Dothideomycetes</taxon>
        <taxon>Dothideomycetes incertae sedis</taxon>
        <taxon>Lineolatales</taxon>
        <taxon>Lineolataceae</taxon>
        <taxon>Lineolata</taxon>
    </lineage>
</organism>
<name>A0A6A6NYD5_9PEZI</name>
<dbReference type="PANTHER" id="PTHR48051:SF1">
    <property type="entry name" value="RAS SUPPRESSOR PROTEIN 1"/>
    <property type="match status" value="1"/>
</dbReference>
<dbReference type="SUPFAM" id="SSF52075">
    <property type="entry name" value="Outer arm dynein light chain 1"/>
    <property type="match status" value="1"/>
</dbReference>
<evidence type="ECO:0000256" key="2">
    <source>
        <dbReference type="ARBA" id="ARBA00022737"/>
    </source>
</evidence>
<dbReference type="Proteomes" id="UP000799766">
    <property type="component" value="Unassembled WGS sequence"/>
</dbReference>
<gene>
    <name evidence="4" type="ORF">BDY21DRAFT_42128</name>
</gene>
<dbReference type="InterPro" id="IPR050216">
    <property type="entry name" value="LRR_domain-containing"/>
</dbReference>
<feature type="region of interest" description="Disordered" evidence="3">
    <location>
        <begin position="121"/>
        <end position="148"/>
    </location>
</feature>
<dbReference type="InterPro" id="IPR032675">
    <property type="entry name" value="LRR_dom_sf"/>
</dbReference>
<dbReference type="Pfam" id="PF12799">
    <property type="entry name" value="LRR_4"/>
    <property type="match status" value="1"/>
</dbReference>
<dbReference type="AlphaFoldDB" id="A0A6A6NYD5"/>
<dbReference type="PROSITE" id="PS51450">
    <property type="entry name" value="LRR"/>
    <property type="match status" value="1"/>
</dbReference>
<dbReference type="SMART" id="SM00369">
    <property type="entry name" value="LRR_TYP"/>
    <property type="match status" value="2"/>
</dbReference>
<sequence length="561" mass="61319">MLPSSPPARDLSSSPPLPARPPRKRPHADSGHVAARSSSGDLPVFSSDDIQDASVDDYARPRRKRFHHGPWWHHGDAARACAEPPAPKGDLARNVDSGVWMGSDGSDDSLALPPVPVACGPAVPALTDAPPASQTKQAPSRPDPAADRVRREVSHCLETGREIVDLSDQSLVHLEGDALAPLKTLVRQSPAFNVASDTECYESLTPRLQLYLFRNELVSLPFELWSLQNLTVLSLRNNRLTELPPAISNLVNLVELNLSGNLLRWLPYELLRLFGSGGRLRRFTASPNPFVQPFDLDMQNSVTPRMLFGAGNTDQQRLDTLYAEEAPWLVGTPSTAQPQTESTPADQESPNEFLRWVRGLEKTLYLRMKADGHSGKHSPTTRENLRCRCGRGGALCFKVDPVYMASTPPALLKSDGSPIQGSATPPSRVQERVIPAGNPDIEFAHAGHLESRVPSLFELCLRTCASASLSTQLQELLPPGCPSQIVSGLDEATKAREGRLCSVCRSKYVIARAEWIQYWHHDPDSLTWTPGSLFLPFLRRACSPKCAAEALSTKHGEGSPV</sequence>
<evidence type="ECO:0000256" key="1">
    <source>
        <dbReference type="ARBA" id="ARBA00022614"/>
    </source>
</evidence>
<protein>
    <recommendedName>
        <fullName evidence="6">Leucine rich repeat domain protein</fullName>
    </recommendedName>
</protein>